<evidence type="ECO:0000256" key="1">
    <source>
        <dbReference type="SAM" id="MobiDB-lite"/>
    </source>
</evidence>
<dbReference type="EMBL" id="GBYB01001606">
    <property type="protein sequence ID" value="JAG71373.1"/>
    <property type="molecule type" value="Transcribed_RNA"/>
</dbReference>
<gene>
    <name evidence="3" type="ORF">g.11025</name>
</gene>
<evidence type="ECO:0000313" key="3">
    <source>
        <dbReference type="EMBL" id="JAG71373.1"/>
    </source>
</evidence>
<feature type="chain" id="PRO_5002211691" evidence="2">
    <location>
        <begin position="44"/>
        <end position="375"/>
    </location>
</feature>
<feature type="region of interest" description="Disordered" evidence="1">
    <location>
        <begin position="297"/>
        <end position="320"/>
    </location>
</feature>
<name>A0A0C9R462_9HYME</name>
<evidence type="ECO:0000256" key="2">
    <source>
        <dbReference type="SAM" id="SignalP"/>
    </source>
</evidence>
<proteinExistence type="predicted"/>
<organism evidence="3">
    <name type="scientific">Fopius arisanus</name>
    <dbReference type="NCBI Taxonomy" id="64838"/>
    <lineage>
        <taxon>Eukaryota</taxon>
        <taxon>Metazoa</taxon>
        <taxon>Ecdysozoa</taxon>
        <taxon>Arthropoda</taxon>
        <taxon>Hexapoda</taxon>
        <taxon>Insecta</taxon>
        <taxon>Pterygota</taxon>
        <taxon>Neoptera</taxon>
        <taxon>Endopterygota</taxon>
        <taxon>Hymenoptera</taxon>
        <taxon>Apocrita</taxon>
        <taxon>Ichneumonoidea</taxon>
        <taxon>Braconidae</taxon>
        <taxon>Opiinae</taxon>
        <taxon>Fopius</taxon>
    </lineage>
</organism>
<dbReference type="AlphaFoldDB" id="A0A0C9R462"/>
<protein>
    <submittedName>
        <fullName evidence="3">Uncharacterized protein</fullName>
    </submittedName>
</protein>
<keyword evidence="2" id="KW-0732">Signal</keyword>
<reference evidence="3" key="1">
    <citation type="submission" date="2015-01" db="EMBL/GenBank/DDBJ databases">
        <title>Transcriptome Assembly of Fopius arisanus.</title>
        <authorList>
            <person name="Geib S."/>
        </authorList>
    </citation>
    <scope>NUCLEOTIDE SEQUENCE</scope>
</reference>
<accession>A0A0C9R462</accession>
<feature type="signal peptide" evidence="2">
    <location>
        <begin position="1"/>
        <end position="43"/>
    </location>
</feature>
<sequence>MDVRMSISTSSVFPCSRMKVMSLVKSSLVLVLLLLGLKSEAVTSPVEVQWNHRERPYCDFQDHAGVHGISDLLSCIDYLASQMGSQRVAKRADEENRFFPAPKRTESYGFTRYSPHQESRDYYKPNSLHEGSLYSGNPPAPHRYPPALPPGYPLEPTSNYSPGILGVNLLDALSSISQYDDRKCVPRILCEVATGVIPGNSEYKQNYGGFGMNSLVSFLTAFDTPASSPLLTFGKSALMGYTNRGNPDVCYRQYPRCPREPSALVDYLNNYNGGFFRFFRNKNSGLSYRAAVNHRPALPPGISGPESDRKGTGSLTFDSPSNYPIDVTDFKNNNIPSETHRIERVIFPGAFSSSTRKTKSLNFGKQSSFFPNVTI</sequence>